<feature type="region of interest" description="Disordered" evidence="1">
    <location>
        <begin position="41"/>
        <end position="80"/>
    </location>
</feature>
<comment type="caution">
    <text evidence="4">The sequence shown here is derived from an EMBL/GenBank/DDBJ whole genome shotgun (WGS) entry which is preliminary data.</text>
</comment>
<feature type="compositionally biased region" description="Basic and acidic residues" evidence="1">
    <location>
        <begin position="693"/>
        <end position="721"/>
    </location>
</feature>
<evidence type="ECO:0000313" key="4">
    <source>
        <dbReference type="EMBL" id="MDF9744983.1"/>
    </source>
</evidence>
<sequence length="738" mass="76999">MSDDSTTDDAAGGADYRQVSFVVLAGLALVLAAVFAPGMAGGSDGGSSPGFEFDLDGDPSEVETEPTEPTDDGVDEPGEGFDWRKLLEWLDFRPDDGDGGDRPTEVEEPQCVITLDRKPVPGRDVTATIRYEGEPLVDTPVWFGDRRVGETDRAGRVTGEVPYVEELVVRVGAATDATCRGGTPTARSSSAGVPGAVAPPTDQSGTIAARTAAATAVAIPAPLAASTQDGDSENGTATYAVDGEVELRVDGDPYPGETVTVTAAIEGEPMTEATVSVDGTAVGETDGSGRAAVTVPDDGTDAFELEVARGDFAGTTTVDVLLLEAAFSPDGLAPVPGSPGAVEATIDGEPVEGAEVTVGGEYVGATGADGRLATGLPLDPTTTVTVSTERQTASVSLVGAYGGGVLLVALVVAGLAALAYRRHGRRGPLTVFGAASILVAVLVIEAFYGRTGGLAALGVVALLGLAVVLTRSDREVTRPTTDDLPSVRDRLNRLESRLVALALRVVDRVEALLARGYSLAAAVREWLRSLPRSGRALWKRFAGWLGTLPSRLRSGLEAPGGLPTRAIAAGVGAIPLIAGGYVVDGVRGAILVTVALAVAGVVLFRSDEDATDPTASDDDRMAEESTVFDAGENGSRDDRRSFRELWRAFARRVAPRRWRTRTPGEIERRALSKGYPREPVRELTTLFREVEYGGRPRSSARRERAADAYEAVERARDRGDGESADGTEQEEPATEGQS</sequence>
<keyword evidence="2" id="KW-0812">Transmembrane</keyword>
<feature type="domain" description="Protein-glutamine gamma-glutamyltransferase-like C-terminal" evidence="3">
    <location>
        <begin position="642"/>
        <end position="710"/>
    </location>
</feature>
<feature type="transmembrane region" description="Helical" evidence="2">
    <location>
        <begin position="427"/>
        <end position="448"/>
    </location>
</feature>
<dbReference type="RefSeq" id="WP_277520446.1">
    <property type="nucleotide sequence ID" value="NZ_JAMQOT010000001.1"/>
</dbReference>
<feature type="compositionally biased region" description="Acidic residues" evidence="1">
    <location>
        <begin position="53"/>
        <end position="79"/>
    </location>
</feature>
<dbReference type="InterPro" id="IPR025403">
    <property type="entry name" value="TgpA-like_C"/>
</dbReference>
<evidence type="ECO:0000256" key="1">
    <source>
        <dbReference type="SAM" id="MobiDB-lite"/>
    </source>
</evidence>
<evidence type="ECO:0000259" key="3">
    <source>
        <dbReference type="Pfam" id="PF13559"/>
    </source>
</evidence>
<feature type="transmembrane region" description="Helical" evidence="2">
    <location>
        <begin position="454"/>
        <end position="470"/>
    </location>
</feature>
<feature type="transmembrane region" description="Helical" evidence="2">
    <location>
        <begin position="21"/>
        <end position="40"/>
    </location>
</feature>
<dbReference type="AlphaFoldDB" id="A0A9Q4KXB5"/>
<feature type="transmembrane region" description="Helical" evidence="2">
    <location>
        <begin position="398"/>
        <end position="420"/>
    </location>
</feature>
<proteinExistence type="predicted"/>
<keyword evidence="5" id="KW-1185">Reference proteome</keyword>
<keyword evidence="2" id="KW-1133">Transmembrane helix</keyword>
<gene>
    <name evidence="4" type="ORF">NDI89_05210</name>
</gene>
<reference evidence="4" key="1">
    <citation type="submission" date="2022-06" db="EMBL/GenBank/DDBJ databases">
        <title>Natrinema sp. a new haloarchaeum isolate from saline soil.</title>
        <authorList>
            <person name="Strakova D."/>
            <person name="Galisteo C."/>
            <person name="Sanchez-Porro C."/>
            <person name="Ventosa A."/>
        </authorList>
    </citation>
    <scope>NUCLEOTIDE SEQUENCE</scope>
    <source>
        <strain evidence="4">S1CR25-10</strain>
    </source>
</reference>
<feature type="transmembrane region" description="Helical" evidence="2">
    <location>
        <begin position="562"/>
        <end position="582"/>
    </location>
</feature>
<dbReference type="Proteomes" id="UP001154061">
    <property type="component" value="Unassembled WGS sequence"/>
</dbReference>
<dbReference type="EMBL" id="JAMQOT010000001">
    <property type="protein sequence ID" value="MDF9744983.1"/>
    <property type="molecule type" value="Genomic_DNA"/>
</dbReference>
<feature type="compositionally biased region" description="Acidic residues" evidence="1">
    <location>
        <begin position="722"/>
        <end position="738"/>
    </location>
</feature>
<evidence type="ECO:0000313" key="5">
    <source>
        <dbReference type="Proteomes" id="UP001154061"/>
    </source>
</evidence>
<feature type="region of interest" description="Disordered" evidence="1">
    <location>
        <begin position="180"/>
        <end position="203"/>
    </location>
</feature>
<feature type="transmembrane region" description="Helical" evidence="2">
    <location>
        <begin position="588"/>
        <end position="604"/>
    </location>
</feature>
<accession>A0A9Q4KXB5</accession>
<dbReference type="Pfam" id="PF13559">
    <property type="entry name" value="DUF4129"/>
    <property type="match status" value="1"/>
</dbReference>
<organism evidence="4 5">
    <name type="scientific">Natrinema salsiterrestre</name>
    <dbReference type="NCBI Taxonomy" id="2950540"/>
    <lineage>
        <taxon>Archaea</taxon>
        <taxon>Methanobacteriati</taxon>
        <taxon>Methanobacteriota</taxon>
        <taxon>Stenosarchaea group</taxon>
        <taxon>Halobacteria</taxon>
        <taxon>Halobacteriales</taxon>
        <taxon>Natrialbaceae</taxon>
        <taxon>Natrinema</taxon>
    </lineage>
</organism>
<feature type="region of interest" description="Disordered" evidence="1">
    <location>
        <begin position="693"/>
        <end position="738"/>
    </location>
</feature>
<protein>
    <submittedName>
        <fullName evidence="4">DUF4129 domain-containing protein</fullName>
    </submittedName>
</protein>
<keyword evidence="2" id="KW-0472">Membrane</keyword>
<feature type="region of interest" description="Disordered" evidence="1">
    <location>
        <begin position="609"/>
        <end position="637"/>
    </location>
</feature>
<evidence type="ECO:0000256" key="2">
    <source>
        <dbReference type="SAM" id="Phobius"/>
    </source>
</evidence>
<name>A0A9Q4KXB5_9EURY</name>